<sequence>MMLAVGQGVACAASRSSFGSGYAWSSVSSGLSCHGPKRQSVVVNHRRRSASAISTRESDQAPVLLLFPRAHGPDGRSHDYGSHEGIAIFSCASIRLSTRAQRDRRGRQSA</sequence>
<dbReference type="InParanoid" id="Q0U8W4"/>
<dbReference type="KEGG" id="pno:SNOG_11800"/>
<feature type="compositionally biased region" description="Polar residues" evidence="1">
    <location>
        <begin position="15"/>
        <end position="31"/>
    </location>
</feature>
<gene>
    <name evidence="2" type="ORF">SNOG_11800</name>
</gene>
<organism evidence="2 3">
    <name type="scientific">Phaeosphaeria nodorum (strain SN15 / ATCC MYA-4574 / FGSC 10173)</name>
    <name type="common">Glume blotch fungus</name>
    <name type="synonym">Parastagonospora nodorum</name>
    <dbReference type="NCBI Taxonomy" id="321614"/>
    <lineage>
        <taxon>Eukaryota</taxon>
        <taxon>Fungi</taxon>
        <taxon>Dikarya</taxon>
        <taxon>Ascomycota</taxon>
        <taxon>Pezizomycotina</taxon>
        <taxon>Dothideomycetes</taxon>
        <taxon>Pleosporomycetidae</taxon>
        <taxon>Pleosporales</taxon>
        <taxon>Pleosporineae</taxon>
        <taxon>Phaeosphaeriaceae</taxon>
        <taxon>Parastagonospora</taxon>
    </lineage>
</organism>
<dbReference type="AlphaFoldDB" id="Q0U8W4"/>
<dbReference type="EMBL" id="CH445344">
    <property type="protein sequence ID" value="EAT80844.1"/>
    <property type="molecule type" value="Genomic_DNA"/>
</dbReference>
<evidence type="ECO:0000256" key="1">
    <source>
        <dbReference type="SAM" id="MobiDB-lite"/>
    </source>
</evidence>
<protein>
    <submittedName>
        <fullName evidence="2">Uncharacterized protein</fullName>
    </submittedName>
</protein>
<dbReference type="RefSeq" id="XP_001802038.1">
    <property type="nucleotide sequence ID" value="XM_001801986.1"/>
</dbReference>
<name>Q0U8W4_PHANO</name>
<accession>Q0U8W4</accession>
<evidence type="ECO:0000313" key="3">
    <source>
        <dbReference type="Proteomes" id="UP000001055"/>
    </source>
</evidence>
<feature type="region of interest" description="Disordered" evidence="1">
    <location>
        <begin position="15"/>
        <end position="37"/>
    </location>
</feature>
<evidence type="ECO:0000313" key="2">
    <source>
        <dbReference type="EMBL" id="EAT80844.1"/>
    </source>
</evidence>
<proteinExistence type="predicted"/>
<dbReference type="Proteomes" id="UP000001055">
    <property type="component" value="Unassembled WGS sequence"/>
</dbReference>
<reference evidence="3" key="1">
    <citation type="journal article" date="2007" name="Plant Cell">
        <title>Dothideomycete-plant interactions illuminated by genome sequencing and EST analysis of the wheat pathogen Stagonospora nodorum.</title>
        <authorList>
            <person name="Hane J.K."/>
            <person name="Lowe R.G."/>
            <person name="Solomon P.S."/>
            <person name="Tan K.C."/>
            <person name="Schoch C.L."/>
            <person name="Spatafora J.W."/>
            <person name="Crous P.W."/>
            <person name="Kodira C."/>
            <person name="Birren B.W."/>
            <person name="Galagan J.E."/>
            <person name="Torriani S.F."/>
            <person name="McDonald B.A."/>
            <person name="Oliver R.P."/>
        </authorList>
    </citation>
    <scope>NUCLEOTIDE SEQUENCE [LARGE SCALE GENOMIC DNA]</scope>
    <source>
        <strain evidence="3">SN15 / ATCC MYA-4574 / FGSC 10173</strain>
    </source>
</reference>
<dbReference type="GeneID" id="5978946"/>